<protein>
    <submittedName>
        <fullName evidence="1">Uncharacterized protein</fullName>
    </submittedName>
</protein>
<proteinExistence type="predicted"/>
<sequence>MIKRALPVPAPCYTPYPGAEPIPDCVWECCRCRRRWHTKEMGNICIGCSHTYSVDCCHLAQ</sequence>
<evidence type="ECO:0000313" key="1">
    <source>
        <dbReference type="EMBL" id="EUC36544.1"/>
    </source>
</evidence>
<reference evidence="1 2" key="1">
    <citation type="journal article" date="2013" name="PLoS Genet.">
        <title>Comparative genome structure, secondary metabolite, and effector coding capacity across Cochliobolus pathogens.</title>
        <authorList>
            <person name="Condon B.J."/>
            <person name="Leng Y."/>
            <person name="Wu D."/>
            <person name="Bushley K.E."/>
            <person name="Ohm R.A."/>
            <person name="Otillar R."/>
            <person name="Martin J."/>
            <person name="Schackwitz W."/>
            <person name="Grimwood J."/>
            <person name="MohdZainudin N."/>
            <person name="Xue C."/>
            <person name="Wang R."/>
            <person name="Manning V.A."/>
            <person name="Dhillon B."/>
            <person name="Tu Z.J."/>
            <person name="Steffenson B.J."/>
            <person name="Salamov A."/>
            <person name="Sun H."/>
            <person name="Lowry S."/>
            <person name="LaButti K."/>
            <person name="Han J."/>
            <person name="Copeland A."/>
            <person name="Lindquist E."/>
            <person name="Barry K."/>
            <person name="Schmutz J."/>
            <person name="Baker S.E."/>
            <person name="Ciuffetti L.M."/>
            <person name="Grigoriev I.V."/>
            <person name="Zhong S."/>
            <person name="Turgeon B.G."/>
        </authorList>
    </citation>
    <scope>NUCLEOTIDE SEQUENCE [LARGE SCALE GENOMIC DNA]</scope>
    <source>
        <strain evidence="1 2">26-R-13</strain>
    </source>
</reference>
<organism evidence="1 2">
    <name type="scientific">Cochliobolus carbonum (strain 26-R-13)</name>
    <name type="common">Maize leaf spot fungus</name>
    <name type="synonym">Bipolaris zeicola</name>
    <dbReference type="NCBI Taxonomy" id="930089"/>
    <lineage>
        <taxon>Eukaryota</taxon>
        <taxon>Fungi</taxon>
        <taxon>Dikarya</taxon>
        <taxon>Ascomycota</taxon>
        <taxon>Pezizomycotina</taxon>
        <taxon>Dothideomycetes</taxon>
        <taxon>Pleosporomycetidae</taxon>
        <taxon>Pleosporales</taxon>
        <taxon>Pleosporineae</taxon>
        <taxon>Pleosporaceae</taxon>
        <taxon>Bipolaris</taxon>
    </lineage>
</organism>
<name>W6YLH8_COCC2</name>
<dbReference type="RefSeq" id="XP_007709154.1">
    <property type="nucleotide sequence ID" value="XM_007710964.1"/>
</dbReference>
<accession>W6YLH8</accession>
<keyword evidence="2" id="KW-1185">Reference proteome</keyword>
<evidence type="ECO:0000313" key="2">
    <source>
        <dbReference type="Proteomes" id="UP000053841"/>
    </source>
</evidence>
<dbReference type="AlphaFoldDB" id="W6YLH8"/>
<dbReference type="GeneID" id="19152440"/>
<dbReference type="KEGG" id="bze:COCCADRAFT_87828"/>
<dbReference type="Proteomes" id="UP000053841">
    <property type="component" value="Unassembled WGS sequence"/>
</dbReference>
<gene>
    <name evidence="1" type="ORF">COCCADRAFT_87828</name>
</gene>
<dbReference type="HOGENOM" id="CLU_2922282_0_0_1"/>
<dbReference type="EMBL" id="KI964560">
    <property type="protein sequence ID" value="EUC36544.1"/>
    <property type="molecule type" value="Genomic_DNA"/>
</dbReference>